<accession>A0ABV7BVV5</accession>
<comment type="similarity">
    <text evidence="1">Belongs to the UPF0065 (bug) family.</text>
</comment>
<dbReference type="PROSITE" id="PS51318">
    <property type="entry name" value="TAT"/>
    <property type="match status" value="1"/>
</dbReference>
<dbReference type="Proteomes" id="UP001595420">
    <property type="component" value="Unassembled WGS sequence"/>
</dbReference>
<dbReference type="EMBL" id="JBHRSB010000004">
    <property type="protein sequence ID" value="MFC3001478.1"/>
    <property type="molecule type" value="Genomic_DNA"/>
</dbReference>
<gene>
    <name evidence="2" type="ORF">ACFOD3_16340</name>
</gene>
<dbReference type="PIRSF" id="PIRSF017082">
    <property type="entry name" value="YflP"/>
    <property type="match status" value="1"/>
</dbReference>
<reference evidence="3" key="1">
    <citation type="journal article" date="2019" name="Int. J. Syst. Evol. Microbiol.">
        <title>The Global Catalogue of Microorganisms (GCM) 10K type strain sequencing project: providing services to taxonomists for standard genome sequencing and annotation.</title>
        <authorList>
            <consortium name="The Broad Institute Genomics Platform"/>
            <consortium name="The Broad Institute Genome Sequencing Center for Infectious Disease"/>
            <person name="Wu L."/>
            <person name="Ma J."/>
        </authorList>
    </citation>
    <scope>NUCLEOTIDE SEQUENCE [LARGE SCALE GENOMIC DNA]</scope>
    <source>
        <strain evidence="3">CGMCC 1.16855</strain>
    </source>
</reference>
<dbReference type="PANTHER" id="PTHR42928:SF5">
    <property type="entry name" value="BLR1237 PROTEIN"/>
    <property type="match status" value="1"/>
</dbReference>
<keyword evidence="3" id="KW-1185">Reference proteome</keyword>
<organism evidence="2 3">
    <name type="scientific">Falsiroseomonas tokyonensis</name>
    <dbReference type="NCBI Taxonomy" id="430521"/>
    <lineage>
        <taxon>Bacteria</taxon>
        <taxon>Pseudomonadati</taxon>
        <taxon>Pseudomonadota</taxon>
        <taxon>Alphaproteobacteria</taxon>
        <taxon>Acetobacterales</taxon>
        <taxon>Roseomonadaceae</taxon>
        <taxon>Falsiroseomonas</taxon>
    </lineage>
</organism>
<sequence>MNNISRRGLLAGATALLAAPALGQAPEWPRRPMRIIVPQPPGGNLDILVRAVAEGLRQDLGQPVIVENRPGGNSVIGLEACALAAPDGTTFCAVNIESMATMPHAEPELFARFASLLPVTQLASAPSVLVGSPEVPQGDLRAFIAWAKGQREINYGSSGVGSAQQLLFEWLKAKEGFAMEHVPFRGIGDAFRELVAGRVQASYGAMALSMPLIRGGRIRPLAVLGSRRLAELPDTPSMAELGFNFPYGGAWWGLAAPGALPPAIAEAMAAAVRRVVTNEEFVGRALAPNFFNGIGNTLAEFAAIIARERAAGAELVRLAGVGPSR</sequence>
<proteinExistence type="inferred from homology"/>
<dbReference type="RefSeq" id="WP_216837535.1">
    <property type="nucleotide sequence ID" value="NZ_JAFNJS010000004.1"/>
</dbReference>
<dbReference type="PANTHER" id="PTHR42928">
    <property type="entry name" value="TRICARBOXYLATE-BINDING PROTEIN"/>
    <property type="match status" value="1"/>
</dbReference>
<dbReference type="InterPro" id="IPR006311">
    <property type="entry name" value="TAT_signal"/>
</dbReference>
<evidence type="ECO:0000313" key="3">
    <source>
        <dbReference type="Proteomes" id="UP001595420"/>
    </source>
</evidence>
<evidence type="ECO:0000313" key="2">
    <source>
        <dbReference type="EMBL" id="MFC3001478.1"/>
    </source>
</evidence>
<dbReference type="Pfam" id="PF03401">
    <property type="entry name" value="TctC"/>
    <property type="match status" value="1"/>
</dbReference>
<name>A0ABV7BVV5_9PROT</name>
<dbReference type="InterPro" id="IPR005064">
    <property type="entry name" value="BUG"/>
</dbReference>
<evidence type="ECO:0000256" key="1">
    <source>
        <dbReference type="ARBA" id="ARBA00006987"/>
    </source>
</evidence>
<comment type="caution">
    <text evidence="2">The sequence shown here is derived from an EMBL/GenBank/DDBJ whole genome shotgun (WGS) entry which is preliminary data.</text>
</comment>
<dbReference type="CDD" id="cd07012">
    <property type="entry name" value="PBP2_Bug_TTT"/>
    <property type="match status" value="1"/>
</dbReference>
<protein>
    <submittedName>
        <fullName evidence="2">Bug family tripartite tricarboxylate transporter substrate binding protein</fullName>
    </submittedName>
</protein>